<accession>A0A2X3UKR4</accession>
<proteinExistence type="predicted"/>
<evidence type="ECO:0000313" key="2">
    <source>
        <dbReference type="EMBL" id="SQF24479.1"/>
    </source>
</evidence>
<name>A0A2X3UKR4_STRTR</name>
<organism evidence="2 3">
    <name type="scientific">Streptococcus thermophilus</name>
    <dbReference type="NCBI Taxonomy" id="1308"/>
    <lineage>
        <taxon>Bacteria</taxon>
        <taxon>Bacillati</taxon>
        <taxon>Bacillota</taxon>
        <taxon>Bacilli</taxon>
        <taxon>Lactobacillales</taxon>
        <taxon>Streptococcaceae</taxon>
        <taxon>Streptococcus</taxon>
    </lineage>
</organism>
<evidence type="ECO:0000313" key="3">
    <source>
        <dbReference type="Proteomes" id="UP000249634"/>
    </source>
</evidence>
<evidence type="ECO:0000256" key="1">
    <source>
        <dbReference type="SAM" id="Phobius"/>
    </source>
</evidence>
<dbReference type="AlphaFoldDB" id="A0A2X3UKR4"/>
<sequence length="31" mass="3732">MFWWILLGIWGLGMIWLIIELITAPEMEDHC</sequence>
<dbReference type="Proteomes" id="UP000249634">
    <property type="component" value="Chromosome 1"/>
</dbReference>
<reference evidence="2 3" key="1">
    <citation type="submission" date="2018-06" db="EMBL/GenBank/DDBJ databases">
        <authorList>
            <consortium name="Pathogen Informatics"/>
            <person name="Doyle S."/>
        </authorList>
    </citation>
    <scope>NUCLEOTIDE SEQUENCE [LARGE SCALE GENOMIC DNA]</scope>
    <source>
        <strain evidence="2 3">NCTC12958</strain>
    </source>
</reference>
<dbReference type="EMBL" id="LS483339">
    <property type="protein sequence ID" value="SQF24479.1"/>
    <property type="molecule type" value="Genomic_DNA"/>
</dbReference>
<protein>
    <submittedName>
        <fullName evidence="2">Uncharacterized protein</fullName>
    </submittedName>
</protein>
<feature type="transmembrane region" description="Helical" evidence="1">
    <location>
        <begin position="6"/>
        <end position="24"/>
    </location>
</feature>
<keyword evidence="1" id="KW-0812">Transmembrane</keyword>
<keyword evidence="1" id="KW-1133">Transmembrane helix</keyword>
<keyword evidence="1" id="KW-0472">Membrane</keyword>
<gene>
    <name evidence="2" type="ORF">NCTC12958_00667</name>
</gene>